<dbReference type="PANTHER" id="PTHR38478:SF1">
    <property type="entry name" value="ZINC DEPENDENT METALLOPROTEASE DOMAIN LIPOPROTEIN"/>
    <property type="match status" value="1"/>
</dbReference>
<dbReference type="EMBL" id="BAAANO010000010">
    <property type="protein sequence ID" value="GAA2004050.1"/>
    <property type="molecule type" value="Genomic_DNA"/>
</dbReference>
<comment type="caution">
    <text evidence="2">The sequence shown here is derived from an EMBL/GenBank/DDBJ whole genome shotgun (WGS) entry which is preliminary data.</text>
</comment>
<keyword evidence="3" id="KW-1185">Reference proteome</keyword>
<dbReference type="Proteomes" id="UP001500755">
    <property type="component" value="Unassembled WGS sequence"/>
</dbReference>
<feature type="domain" description="EcxA zinc-binding" evidence="1">
    <location>
        <begin position="370"/>
        <end position="655"/>
    </location>
</feature>
<sequence length="767" mass="81404">MNPSNAPTPAAASTIPTWSLADNPKFLVHMNVVQGVGTAAIGIDRGDSTPGLLARVDEVPGGGFAITAENTGYGYTDGEDALAFAAKNSFAESVLVGDASDDAGAFDPTGLGFVDYLRVAQTLSNFHQVTYELKRDLSRVQKITWFDDILAIDTVLTFGVVEETPKPRPGGMLNATGPAPGPVSRGFPAPADTVSITQRVTLRPLPDDDFEPMAFHGRIGSMGMVVVNRFDRQAEQDSRTVLAPKYRLKPGADNAPIVYRLDPGIPEPFRSAMLEGFNWWQEAFAEAGFPDVYRVEILPEGQDLFDPRYGTITWAHRSDRGWSFGKSHQDPRTGEILKGCVVMGSQRIEEIRAITEAVLGVYGTDREDEVTKVVCARLASLSAHEVGHSLGFAHNFASHHHTQQSVMDYPGPSFGLDAEGLPCVPDLATAPYSVGMGPWDLHSVKALYHPDLAGPVGIGAGGSGDGLEYVTDADSRLEEYADARASTWKGWGEALDSFENLVAVRKAALARFGTQVVKEGSDSNELERRFRLLYLVHRFHAVSAAKAIGGTVRTYAETAFEGYEGAVGVVPLADQLAALESVAVAFSPAFLEVPAHVVPLLAPPAGGVAMRDGGFAHRTAGSADTAAIVRAGTDVIVGMLLAPQRLNRVAEQSTEVLEALLGKTIGWALGVLDGGAVPGGTGASGEAGASGGSRTATTIAWAILQRFTASLTSTVLHEQVRFEILGLLADTGEDLTSPLVKKKWEKVVDQALATVDELPAVPLGTPI</sequence>
<dbReference type="InterPro" id="IPR032534">
    <property type="entry name" value="EcxA_zinc-bd"/>
</dbReference>
<dbReference type="PANTHER" id="PTHR38478">
    <property type="entry name" value="PEPTIDASE M1A AND M12B"/>
    <property type="match status" value="1"/>
</dbReference>
<name>A0ABN2TB99_9MICO</name>
<dbReference type="CDD" id="cd04276">
    <property type="entry name" value="ZnMc_MMP_like_2"/>
    <property type="match status" value="1"/>
</dbReference>
<evidence type="ECO:0000313" key="3">
    <source>
        <dbReference type="Proteomes" id="UP001500755"/>
    </source>
</evidence>
<proteinExistence type="predicted"/>
<dbReference type="Pfam" id="PF16313">
    <property type="entry name" value="DUF4953"/>
    <property type="match status" value="1"/>
</dbReference>
<dbReference type="InterPro" id="IPR034032">
    <property type="entry name" value="Zn_MMP-like_bac"/>
</dbReference>
<organism evidence="2 3">
    <name type="scientific">Brevibacterium samyangense</name>
    <dbReference type="NCBI Taxonomy" id="366888"/>
    <lineage>
        <taxon>Bacteria</taxon>
        <taxon>Bacillati</taxon>
        <taxon>Actinomycetota</taxon>
        <taxon>Actinomycetes</taxon>
        <taxon>Micrococcales</taxon>
        <taxon>Brevibacteriaceae</taxon>
        <taxon>Brevibacterium</taxon>
    </lineage>
</organism>
<evidence type="ECO:0000259" key="1">
    <source>
        <dbReference type="Pfam" id="PF16313"/>
    </source>
</evidence>
<protein>
    <recommendedName>
        <fullName evidence="1">EcxA zinc-binding domain-containing protein</fullName>
    </recommendedName>
</protein>
<dbReference type="SUPFAM" id="SSF55486">
    <property type="entry name" value="Metalloproteases ('zincins'), catalytic domain"/>
    <property type="match status" value="1"/>
</dbReference>
<reference evidence="2 3" key="1">
    <citation type="journal article" date="2019" name="Int. J. Syst. Evol. Microbiol.">
        <title>The Global Catalogue of Microorganisms (GCM) 10K type strain sequencing project: providing services to taxonomists for standard genome sequencing and annotation.</title>
        <authorList>
            <consortium name="The Broad Institute Genomics Platform"/>
            <consortium name="The Broad Institute Genome Sequencing Center for Infectious Disease"/>
            <person name="Wu L."/>
            <person name="Ma J."/>
        </authorList>
    </citation>
    <scope>NUCLEOTIDE SEQUENCE [LARGE SCALE GENOMIC DNA]</scope>
    <source>
        <strain evidence="2 3">JCM 14546</strain>
    </source>
</reference>
<accession>A0ABN2TB99</accession>
<gene>
    <name evidence="2" type="ORF">GCM10009755_11660</name>
</gene>
<evidence type="ECO:0000313" key="2">
    <source>
        <dbReference type="EMBL" id="GAA2004050.1"/>
    </source>
</evidence>